<dbReference type="PANTHER" id="PTHR11575">
    <property type="entry name" value="5'-NUCLEOTIDASE-RELATED"/>
    <property type="match status" value="1"/>
</dbReference>
<dbReference type="Pfam" id="PF02872">
    <property type="entry name" value="5_nucleotid_C"/>
    <property type="match status" value="1"/>
</dbReference>
<dbReference type="SUPFAM" id="SSF55816">
    <property type="entry name" value="5'-nucleotidase (syn. UDP-sugar hydrolase), C-terminal domain"/>
    <property type="match status" value="1"/>
</dbReference>
<feature type="compositionally biased region" description="Pro residues" evidence="1">
    <location>
        <begin position="695"/>
        <end position="717"/>
    </location>
</feature>
<organism evidence="4 5">
    <name type="scientific">Nocardioides hwasunensis</name>
    <dbReference type="NCBI Taxonomy" id="397258"/>
    <lineage>
        <taxon>Bacteria</taxon>
        <taxon>Bacillati</taxon>
        <taxon>Actinomycetota</taxon>
        <taxon>Actinomycetes</taxon>
        <taxon>Propionibacteriales</taxon>
        <taxon>Nocardioidaceae</taxon>
        <taxon>Nocardioides</taxon>
    </lineage>
</organism>
<dbReference type="Gene3D" id="2.60.120.560">
    <property type="entry name" value="Exo-inulinase, domain 1"/>
    <property type="match status" value="1"/>
</dbReference>
<evidence type="ECO:0000313" key="5">
    <source>
        <dbReference type="Proteomes" id="UP000649289"/>
    </source>
</evidence>
<dbReference type="SUPFAM" id="SSF49785">
    <property type="entry name" value="Galactose-binding domain-like"/>
    <property type="match status" value="1"/>
</dbReference>
<protein>
    <submittedName>
        <fullName evidence="4">5'-nucleotidase C-terminal domain-containing protein</fullName>
    </submittedName>
</protein>
<evidence type="ECO:0000256" key="1">
    <source>
        <dbReference type="SAM" id="MobiDB-lite"/>
    </source>
</evidence>
<gene>
    <name evidence="4" type="ORF">IEZ25_16705</name>
</gene>
<dbReference type="InterPro" id="IPR036907">
    <property type="entry name" value="5'-Nucleotdase_C_sf"/>
</dbReference>
<dbReference type="EMBL" id="JACXYY010000007">
    <property type="protein sequence ID" value="MBD3916261.1"/>
    <property type="molecule type" value="Genomic_DNA"/>
</dbReference>
<accession>A0ABR8MLX4</accession>
<dbReference type="Pfam" id="PF06439">
    <property type="entry name" value="3keto-disac_hyd"/>
    <property type="match status" value="1"/>
</dbReference>
<feature type="signal peptide" evidence="2">
    <location>
        <begin position="1"/>
        <end position="39"/>
    </location>
</feature>
<dbReference type="Gene3D" id="2.60.120.260">
    <property type="entry name" value="Galactose-binding domain-like"/>
    <property type="match status" value="1"/>
</dbReference>
<dbReference type="InterPro" id="IPR008334">
    <property type="entry name" value="5'-Nucleotdase_C"/>
</dbReference>
<evidence type="ECO:0000256" key="2">
    <source>
        <dbReference type="SAM" id="SignalP"/>
    </source>
</evidence>
<proteinExistence type="predicted"/>
<feature type="region of interest" description="Disordered" evidence="1">
    <location>
        <begin position="693"/>
        <end position="717"/>
    </location>
</feature>
<dbReference type="InterPro" id="IPR010496">
    <property type="entry name" value="AL/BT2_dom"/>
</dbReference>
<dbReference type="RefSeq" id="WP_191200594.1">
    <property type="nucleotide sequence ID" value="NZ_BAAAPA010000001.1"/>
</dbReference>
<dbReference type="InterPro" id="IPR008979">
    <property type="entry name" value="Galactose-bd-like_sf"/>
</dbReference>
<dbReference type="PROSITE" id="PS51175">
    <property type="entry name" value="CBM6"/>
    <property type="match status" value="1"/>
</dbReference>
<dbReference type="PANTHER" id="PTHR11575:SF24">
    <property type="entry name" value="5'-NUCLEOTIDASE"/>
    <property type="match status" value="1"/>
</dbReference>
<name>A0ABR8MLX4_9ACTN</name>
<comment type="caution">
    <text evidence="4">The sequence shown here is derived from an EMBL/GenBank/DDBJ whole genome shotgun (WGS) entry which is preliminary data.</text>
</comment>
<sequence>MTQPAATRLRRVARRTSTVVVSLALGVVGALAVSQPASAAVSFPLVLEVESGVTAGGPALNSGEHGNFSGTGSYTFREAGMRSTMQVNGVTAAQAGTYPVWIRYAAGVLSPAEPEPRTMGLITNGARQQVQFPSTGDWETWRFVRAADITLVAGDNTIAVDCARATSGTNQETCRLNFDAVQIGGTAPDLCAATPTAPGAAALFDGTFASFDQWRKAGGGGFGRQADCTLRGFRGAGTTWTSVSPAQMAGPYTLRADWRRGTSEASSSIYVGSTSNNAATPTGGYQVMIGADDSATVRSGAFSQAADATALATAVKPAGQWNRFAVQVTPQRIRVLLNDTVVNTVDRAAAMGGFVGLENRTAAPQVDFRDIQVVPGVELGRLSGPARRATLANGTTANPGGESTLGHLVADAQRWATRTSTAGTARIALASPTALQSDLAPAGTSVTYAEAASVVAAEGLVNMRLTGAQLKTVLEQQWQRAGTSGPAPTRTFVRLGASAGFTWTQDATRPLDDRITGMWLDGVAIVPTGTYSVTAGASLAAGGDNFHELAKGTGRRTPEGTTVSALTAYLGDRSAAAVLAVPRAQAAVDVHVPGGAPTSYVAGTTYAVDLASWSYSAASDPVDSAVTVTVGRRSIGSFPVDNTRADDPSDLHGRVTVRATLPVDLAAGRTTVRIVGDTTGTTVQQPIVVTAAPVAPTPDPTPSPTPDPTPGPTPAPPVVTAPYLPPSQAAPTKAASRLKVKVRPGKVLARKTRARLVVSVATSGAGSSARPTGKVRVRVGTKTVTRTLRRGKVTLRLPVFREAGTSKVTIRYVGDASTLSVSRTMRIRAVAR</sequence>
<feature type="domain" description="CBM6" evidence="3">
    <location>
        <begin position="45"/>
        <end position="184"/>
    </location>
</feature>
<evidence type="ECO:0000259" key="3">
    <source>
        <dbReference type="PROSITE" id="PS51175"/>
    </source>
</evidence>
<keyword evidence="2" id="KW-0732">Signal</keyword>
<reference evidence="4 5" key="1">
    <citation type="submission" date="2020-09" db="EMBL/GenBank/DDBJ databases">
        <title>novel species in genus Nocardioides.</title>
        <authorList>
            <person name="Zhang G."/>
        </authorList>
    </citation>
    <scope>NUCLEOTIDE SEQUENCE [LARGE SCALE GENOMIC DNA]</scope>
    <source>
        <strain evidence="4 5">19197</strain>
    </source>
</reference>
<feature type="chain" id="PRO_5047130793" evidence="2">
    <location>
        <begin position="40"/>
        <end position="832"/>
    </location>
</feature>
<dbReference type="InterPro" id="IPR006179">
    <property type="entry name" value="5_nucleotidase/apyrase"/>
</dbReference>
<evidence type="ECO:0000313" key="4">
    <source>
        <dbReference type="EMBL" id="MBD3916261.1"/>
    </source>
</evidence>
<keyword evidence="5" id="KW-1185">Reference proteome</keyword>
<dbReference type="Gene3D" id="3.90.780.10">
    <property type="entry name" value="5'-Nucleotidase, C-terminal domain"/>
    <property type="match status" value="1"/>
</dbReference>
<dbReference type="InterPro" id="IPR005084">
    <property type="entry name" value="CBM6"/>
</dbReference>
<dbReference type="Proteomes" id="UP000649289">
    <property type="component" value="Unassembled WGS sequence"/>
</dbReference>